<feature type="region of interest" description="Disordered" evidence="2">
    <location>
        <begin position="411"/>
        <end position="441"/>
    </location>
</feature>
<evidence type="ECO:0000313" key="3">
    <source>
        <dbReference type="EMBL" id="TNJ26861.1"/>
    </source>
</evidence>
<comment type="caution">
    <text evidence="3">The sequence shown here is derived from an EMBL/GenBank/DDBJ whole genome shotgun (WGS) entry which is preliminary data.</text>
</comment>
<feature type="coiled-coil region" evidence="1">
    <location>
        <begin position="307"/>
        <end position="351"/>
    </location>
</feature>
<proteinExistence type="predicted"/>
<feature type="compositionally biased region" description="Basic and acidic residues" evidence="2">
    <location>
        <begin position="411"/>
        <end position="428"/>
    </location>
</feature>
<sequence length="469" mass="50881">MQASAPSASPAQAPRPYAFIGSPRAPPASTASPAVARLLAAPVSSSLVTGSRVSPTAVTISQHRDDESSLSTSGDSNAGSTATDADAVAMDAKLSLSALDTRLAELRRSDAVAFALAEACAEREALLRHVRLAVEDPERLSAEKARLAGVLTELVASAPDVLRDASEARLLQERLEGLATLLHEPTALAEKLERARAQVEELEARHPDLVGLVRAVQEQHRLLETCYLHLNDPARLDAQLACVAAELSILQRERPQVYRRCLELQRSRTFLAAADPTAGSTGAGVTGAATAELESAVEHLTRGPEGCEALRERQRALTRRLLALKARHPEAAALLDRRNRLQAEILALNEAIDDPDAVRARLDELEATRDALRRQHPERVELAARLRRSASPMPGDVITDVRQYTVGDETLRSVSSEHERERERERLRLSSGSGGSPQRGRQELGRLFSTEVQQAVRALVSPPGQRRRH</sequence>
<feature type="compositionally biased region" description="Polar residues" evidence="2">
    <location>
        <begin position="52"/>
        <end position="61"/>
    </location>
</feature>
<feature type="region of interest" description="Disordered" evidence="2">
    <location>
        <begin position="52"/>
        <end position="83"/>
    </location>
</feature>
<evidence type="ECO:0000256" key="1">
    <source>
        <dbReference type="SAM" id="Coils"/>
    </source>
</evidence>
<evidence type="ECO:0000256" key="2">
    <source>
        <dbReference type="SAM" id="MobiDB-lite"/>
    </source>
</evidence>
<accession>A0A4Z1T375</accession>
<reference evidence="3 4" key="1">
    <citation type="submission" date="2019-05" db="EMBL/GenBank/DDBJ databases">
        <title>The compact genome of Giardia muris reveals important steps in the evolution of intestinal protozoan parasites.</title>
        <authorList>
            <person name="Xu F."/>
            <person name="Jimenez-Gonzalez A."/>
            <person name="Einarsson E."/>
            <person name="Astvaldsson A."/>
            <person name="Peirasmaki D."/>
            <person name="Eckmann L."/>
            <person name="Andersson J.O."/>
            <person name="Svard S.G."/>
            <person name="Jerlstrom-Hultqvist J."/>
        </authorList>
    </citation>
    <scope>NUCLEOTIDE SEQUENCE [LARGE SCALE GENOMIC DNA]</scope>
    <source>
        <strain evidence="3 4">Roberts-Thomson</strain>
    </source>
</reference>
<protein>
    <submittedName>
        <fullName evidence="3">Uncharacterized protein</fullName>
    </submittedName>
</protein>
<dbReference type="Proteomes" id="UP000315496">
    <property type="component" value="Chromosome 4"/>
</dbReference>
<keyword evidence="1" id="KW-0175">Coiled coil</keyword>
<gene>
    <name evidence="3" type="ORF">GMRT_10560</name>
</gene>
<dbReference type="VEuPathDB" id="GiardiaDB:GMRT_10560"/>
<keyword evidence="4" id="KW-1185">Reference proteome</keyword>
<organism evidence="3 4">
    <name type="scientific">Giardia muris</name>
    <dbReference type="NCBI Taxonomy" id="5742"/>
    <lineage>
        <taxon>Eukaryota</taxon>
        <taxon>Metamonada</taxon>
        <taxon>Diplomonadida</taxon>
        <taxon>Hexamitidae</taxon>
        <taxon>Giardiinae</taxon>
        <taxon>Giardia</taxon>
    </lineage>
</organism>
<feature type="compositionally biased region" description="Polar residues" evidence="2">
    <location>
        <begin position="69"/>
        <end position="80"/>
    </location>
</feature>
<dbReference type="AlphaFoldDB" id="A0A4Z1T375"/>
<evidence type="ECO:0000313" key="4">
    <source>
        <dbReference type="Proteomes" id="UP000315496"/>
    </source>
</evidence>
<feature type="compositionally biased region" description="Low complexity" evidence="2">
    <location>
        <begin position="1"/>
        <end position="14"/>
    </location>
</feature>
<feature type="coiled-coil region" evidence="1">
    <location>
        <begin position="185"/>
        <end position="212"/>
    </location>
</feature>
<name>A0A4Z1T375_GIAMU</name>
<dbReference type="EMBL" id="VDLU01000004">
    <property type="protein sequence ID" value="TNJ26861.1"/>
    <property type="molecule type" value="Genomic_DNA"/>
</dbReference>
<feature type="region of interest" description="Disordered" evidence="2">
    <location>
        <begin position="1"/>
        <end position="32"/>
    </location>
</feature>